<dbReference type="InterPro" id="IPR008807">
    <property type="entry name" value="ROS_MUCR"/>
</dbReference>
<evidence type="ECO:0008006" key="5">
    <source>
        <dbReference type="Google" id="ProtNLM"/>
    </source>
</evidence>
<evidence type="ECO:0000256" key="2">
    <source>
        <dbReference type="SAM" id="MobiDB-lite"/>
    </source>
</evidence>
<dbReference type="Gene3D" id="1.10.10.1550">
    <property type="entry name" value="ROS/MUCR transcriptional regulator protein"/>
    <property type="match status" value="1"/>
</dbReference>
<feature type="region of interest" description="Disordered" evidence="2">
    <location>
        <begin position="1"/>
        <end position="24"/>
    </location>
</feature>
<proteinExistence type="inferred from homology"/>
<comment type="caution">
    <text evidence="3">The sequence shown here is derived from an EMBL/GenBank/DDBJ whole genome shotgun (WGS) entry which is preliminary data.</text>
</comment>
<dbReference type="EMBL" id="BAAARN010000001">
    <property type="protein sequence ID" value="GAA2735230.1"/>
    <property type="molecule type" value="Genomic_DNA"/>
</dbReference>
<evidence type="ECO:0000313" key="4">
    <source>
        <dbReference type="Proteomes" id="UP001501326"/>
    </source>
</evidence>
<comment type="similarity">
    <text evidence="1">Belongs to the ros/MucR family.</text>
</comment>
<protein>
    <recommendedName>
        <fullName evidence="5">ROS/MUCR transcriptional regulator protein</fullName>
    </recommendedName>
</protein>
<name>A0ABP6H1K5_9MICO</name>
<dbReference type="Proteomes" id="UP001501326">
    <property type="component" value="Unassembled WGS sequence"/>
</dbReference>
<dbReference type="InterPro" id="IPR041920">
    <property type="entry name" value="ROS/MUCR_sf"/>
</dbReference>
<organism evidence="3 4">
    <name type="scientific">Pedococcus aerophilus</name>
    <dbReference type="NCBI Taxonomy" id="436356"/>
    <lineage>
        <taxon>Bacteria</taxon>
        <taxon>Bacillati</taxon>
        <taxon>Actinomycetota</taxon>
        <taxon>Actinomycetes</taxon>
        <taxon>Micrococcales</taxon>
        <taxon>Intrasporangiaceae</taxon>
        <taxon>Pedococcus</taxon>
    </lineage>
</organism>
<accession>A0ABP6H1K5</accession>
<sequence>MFEHKGVHGLGGRGASRGLTEPHIPVGRHPDGAWLFAPVGSMLVVASGSRVVCHGCGEALEAISRAHAGRHGLDLAGYRERFGLNRKTSLLAPTLAAARAAEGRRRWAGNEGVRAGLAVGQEMARSGALYVLGAGAQPVGGRRAQGRVPASAEGASPALRAHREARVAAARARWEARAVALGFADLAAYLDDRVASGASAHRVRTELGCGGTVAARLLVERS</sequence>
<keyword evidence="4" id="KW-1185">Reference proteome</keyword>
<reference evidence="4" key="1">
    <citation type="journal article" date="2019" name="Int. J. Syst. Evol. Microbiol.">
        <title>The Global Catalogue of Microorganisms (GCM) 10K type strain sequencing project: providing services to taxonomists for standard genome sequencing and annotation.</title>
        <authorList>
            <consortium name="The Broad Institute Genomics Platform"/>
            <consortium name="The Broad Institute Genome Sequencing Center for Infectious Disease"/>
            <person name="Wu L."/>
            <person name="Ma J."/>
        </authorList>
    </citation>
    <scope>NUCLEOTIDE SEQUENCE [LARGE SCALE GENOMIC DNA]</scope>
    <source>
        <strain evidence="4">JCM 16378</strain>
    </source>
</reference>
<dbReference type="Pfam" id="PF05443">
    <property type="entry name" value="ROS_MUCR"/>
    <property type="match status" value="1"/>
</dbReference>
<evidence type="ECO:0000313" key="3">
    <source>
        <dbReference type="EMBL" id="GAA2735230.1"/>
    </source>
</evidence>
<evidence type="ECO:0000256" key="1">
    <source>
        <dbReference type="ARBA" id="ARBA00007031"/>
    </source>
</evidence>
<gene>
    <name evidence="3" type="ORF">GCM10009867_17070</name>
</gene>